<name>A0A803PA19_CANSA</name>
<dbReference type="EMBL" id="UZAU01000265">
    <property type="status" value="NOT_ANNOTATED_CDS"/>
    <property type="molecule type" value="Genomic_DNA"/>
</dbReference>
<organism evidence="2 3">
    <name type="scientific">Cannabis sativa</name>
    <name type="common">Hemp</name>
    <name type="synonym">Marijuana</name>
    <dbReference type="NCBI Taxonomy" id="3483"/>
    <lineage>
        <taxon>Eukaryota</taxon>
        <taxon>Viridiplantae</taxon>
        <taxon>Streptophyta</taxon>
        <taxon>Embryophyta</taxon>
        <taxon>Tracheophyta</taxon>
        <taxon>Spermatophyta</taxon>
        <taxon>Magnoliopsida</taxon>
        <taxon>eudicotyledons</taxon>
        <taxon>Gunneridae</taxon>
        <taxon>Pentapetalae</taxon>
        <taxon>rosids</taxon>
        <taxon>fabids</taxon>
        <taxon>Rosales</taxon>
        <taxon>Cannabaceae</taxon>
        <taxon>Cannabis</taxon>
    </lineage>
</organism>
<reference evidence="2" key="2">
    <citation type="submission" date="2021-03" db="UniProtKB">
        <authorList>
            <consortium name="EnsemblPlants"/>
        </authorList>
    </citation>
    <scope>IDENTIFICATION</scope>
</reference>
<proteinExistence type="predicted"/>
<dbReference type="AlphaFoldDB" id="A0A803PA19"/>
<dbReference type="Proteomes" id="UP000596661">
    <property type="component" value="Chromosome 3"/>
</dbReference>
<feature type="domain" description="Reverse transcriptase zinc-binding" evidence="1">
    <location>
        <begin position="174"/>
        <end position="251"/>
    </location>
</feature>
<protein>
    <recommendedName>
        <fullName evidence="1">Reverse transcriptase zinc-binding domain-containing protein</fullName>
    </recommendedName>
</protein>
<evidence type="ECO:0000313" key="2">
    <source>
        <dbReference type="EnsemblPlants" id="cds.evm.model.03.704"/>
    </source>
</evidence>
<dbReference type="EnsemblPlants" id="evm.model.03.704">
    <property type="protein sequence ID" value="cds.evm.model.03.704"/>
    <property type="gene ID" value="evm.TU.03.704"/>
</dbReference>
<dbReference type="PANTHER" id="PTHR47723:SF19">
    <property type="entry name" value="POLYNUCLEOTIDYL TRANSFERASE, RIBONUCLEASE H-LIKE SUPERFAMILY PROTEIN"/>
    <property type="match status" value="1"/>
</dbReference>
<dbReference type="InterPro" id="IPR044730">
    <property type="entry name" value="RNase_H-like_dom_plant"/>
</dbReference>
<dbReference type="CDD" id="cd06222">
    <property type="entry name" value="RNase_H_like"/>
    <property type="match status" value="1"/>
</dbReference>
<dbReference type="PANTHER" id="PTHR47723">
    <property type="entry name" value="OS05G0353850 PROTEIN"/>
    <property type="match status" value="1"/>
</dbReference>
<sequence>MGFRSFETFNQALLAKQAWRLLANPDSLLGKLLKSRYYPQSSFLDATLGHSPSLTWQAIHWGKALLLNGLRWKIGEGRAINCSSDLWIPGNTTFLPYFFSSSPNTMVSNFITEERQWDLALLLQYFSAADVDRILTIPLSFFPSRDTLIWHHHHLGIYTVQSGYHFASALEHSDLSSSSTVAKSWWKYFWSLHLPTKIKIFAWRVYHDVLPVATALVKQKIIIDSTCSICRCAWESIGHALFGCRYARAVWKHSGFNFDWQQSSTMRKGDYLVHLSSVYSKSEMELIISTASIPWYPPALGTFKLNVDAVVDANKKTIGVGAIVQDFRGQVVAALSMPILQIKEVESDALLVVNALRTPSTISAFNDLIVDVSCFLSFFPDVTLSHVKLLANSAAHDLAKFALGLEEAYFWSEVTPQPIYSVVVNDLPV</sequence>
<keyword evidence="3" id="KW-1185">Reference proteome</keyword>
<reference evidence="2" key="1">
    <citation type="submission" date="2018-11" db="EMBL/GenBank/DDBJ databases">
        <authorList>
            <person name="Grassa J C."/>
        </authorList>
    </citation>
    <scope>NUCLEOTIDE SEQUENCE [LARGE SCALE GENOMIC DNA]</scope>
</reference>
<evidence type="ECO:0000259" key="1">
    <source>
        <dbReference type="Pfam" id="PF13966"/>
    </source>
</evidence>
<dbReference type="Gramene" id="evm.model.03.704">
    <property type="protein sequence ID" value="cds.evm.model.03.704"/>
    <property type="gene ID" value="evm.TU.03.704"/>
</dbReference>
<evidence type="ECO:0000313" key="3">
    <source>
        <dbReference type="Proteomes" id="UP000596661"/>
    </source>
</evidence>
<dbReference type="Pfam" id="PF13966">
    <property type="entry name" value="zf-RVT"/>
    <property type="match status" value="1"/>
</dbReference>
<dbReference type="InterPro" id="IPR053151">
    <property type="entry name" value="RNase_H-like"/>
</dbReference>
<accession>A0A803PA19</accession>
<dbReference type="OMA" id="RCAWESI"/>
<dbReference type="InterPro" id="IPR026960">
    <property type="entry name" value="RVT-Znf"/>
</dbReference>